<keyword evidence="1" id="KW-0472">Membrane</keyword>
<reference evidence="2" key="1">
    <citation type="submission" date="2021-10" db="EMBL/GenBank/DDBJ databases">
        <authorList>
            <person name="Dean J.D."/>
            <person name="Kim M.K."/>
            <person name="Newey C.N."/>
            <person name="Stoker T.S."/>
            <person name="Thompson D.W."/>
            <person name="Grose J.H."/>
        </authorList>
    </citation>
    <scope>NUCLEOTIDE SEQUENCE</scope>
    <source>
        <strain evidence="2">BT635</strain>
    </source>
</reference>
<evidence type="ECO:0000256" key="1">
    <source>
        <dbReference type="SAM" id="Phobius"/>
    </source>
</evidence>
<proteinExistence type="predicted"/>
<feature type="transmembrane region" description="Helical" evidence="1">
    <location>
        <begin position="440"/>
        <end position="458"/>
    </location>
</feature>
<keyword evidence="3" id="KW-1185">Reference proteome</keyword>
<dbReference type="EMBL" id="JAJADQ010000013">
    <property type="protein sequence ID" value="MCB2380052.1"/>
    <property type="molecule type" value="Genomic_DNA"/>
</dbReference>
<accession>A0ABS8AK41</accession>
<evidence type="ECO:0000313" key="3">
    <source>
        <dbReference type="Proteomes" id="UP001165297"/>
    </source>
</evidence>
<keyword evidence="1" id="KW-0812">Transmembrane</keyword>
<dbReference type="RefSeq" id="WP_226189699.1">
    <property type="nucleotide sequence ID" value="NZ_JAJADQ010000013.1"/>
</dbReference>
<sequence>MTLTMLLEIAMSMAFLYLLCSQVVLSIYELWAGYRNVRGKFLYRELEGTLGVTTTNALYTKAPIATLSPSAQASPAVISTQNRILWWLGKDGLPAYIAPDLFAKTLLELLAPTAGAAAAPATPISTVAAALLAPPATIDSQTTKLLTELLGNVDQTKADAFEKYQQAIAHWYDAYGERLTGWYKRRVRPRLLFIGMIVAVVGNIDTPYIIQYLHTHDAERGQISTLITQKLPASAEGKALIPPKVPPRTDSAIVYTQATQKAIDDAVEELLGYGFPIGRGTGDTIKARKVSLPPVDSTKLVDFYVEVPARTEARLRDKNGKLKGGLAGKVPRAADDSWVLVSVPAHYRRYQRQNQELLEQDLAVTGYQWKTTSLLRVPGTKPQELANSANRTPAVLAGQQKIQLDSLRKEAQADSARRSQAQKGHWFNPQHQVQQGWQTWLGWFITAVALAIGAPFWFDLLCRVVNIRNLGIKPPRMPNNT</sequence>
<keyword evidence="1" id="KW-1133">Transmembrane helix</keyword>
<feature type="transmembrane region" description="Helical" evidence="1">
    <location>
        <begin position="191"/>
        <end position="210"/>
    </location>
</feature>
<organism evidence="2 3">
    <name type="scientific">Hymenobacter nitidus</name>
    <dbReference type="NCBI Taxonomy" id="2880929"/>
    <lineage>
        <taxon>Bacteria</taxon>
        <taxon>Pseudomonadati</taxon>
        <taxon>Bacteroidota</taxon>
        <taxon>Cytophagia</taxon>
        <taxon>Cytophagales</taxon>
        <taxon>Hymenobacteraceae</taxon>
        <taxon>Hymenobacter</taxon>
    </lineage>
</organism>
<feature type="transmembrane region" description="Helical" evidence="1">
    <location>
        <begin position="6"/>
        <end position="31"/>
    </location>
</feature>
<name>A0ABS8AK41_9BACT</name>
<evidence type="ECO:0000313" key="2">
    <source>
        <dbReference type="EMBL" id="MCB2380052.1"/>
    </source>
</evidence>
<protein>
    <submittedName>
        <fullName evidence="2">Uncharacterized protein</fullName>
    </submittedName>
</protein>
<dbReference type="Proteomes" id="UP001165297">
    <property type="component" value="Unassembled WGS sequence"/>
</dbReference>
<gene>
    <name evidence="2" type="ORF">LGH70_20830</name>
</gene>
<comment type="caution">
    <text evidence="2">The sequence shown here is derived from an EMBL/GenBank/DDBJ whole genome shotgun (WGS) entry which is preliminary data.</text>
</comment>